<evidence type="ECO:0000313" key="3">
    <source>
        <dbReference type="Proteomes" id="UP001164743"/>
    </source>
</evidence>
<dbReference type="Proteomes" id="UP001164743">
    <property type="component" value="Chromosome 4A"/>
</dbReference>
<gene>
    <name evidence="2" type="ORF">PtA15_4A824</name>
</gene>
<sequence length="101" mass="11047">MELCDCYKCLAQLPEGKYVAKRTRQAHFKAQQNRQEPSPLANLQQLSISNEQSTDPPLASTPTVEELEINSQSSNSDQSNSGFSGSKGAQMISKETILSSL</sequence>
<protein>
    <submittedName>
        <fullName evidence="2">Uncharacterized protein</fullName>
    </submittedName>
</protein>
<organism evidence="2 3">
    <name type="scientific">Puccinia triticina</name>
    <dbReference type="NCBI Taxonomy" id="208348"/>
    <lineage>
        <taxon>Eukaryota</taxon>
        <taxon>Fungi</taxon>
        <taxon>Dikarya</taxon>
        <taxon>Basidiomycota</taxon>
        <taxon>Pucciniomycotina</taxon>
        <taxon>Pucciniomycetes</taxon>
        <taxon>Pucciniales</taxon>
        <taxon>Pucciniaceae</taxon>
        <taxon>Puccinia</taxon>
    </lineage>
</organism>
<dbReference type="EMBL" id="CP110424">
    <property type="protein sequence ID" value="WAQ84371.1"/>
    <property type="molecule type" value="Genomic_DNA"/>
</dbReference>
<reference evidence="2" key="1">
    <citation type="submission" date="2022-10" db="EMBL/GenBank/DDBJ databases">
        <title>Puccinia triticina Genome sequencing and assembly.</title>
        <authorList>
            <person name="Li C."/>
        </authorList>
    </citation>
    <scope>NUCLEOTIDE SEQUENCE</scope>
    <source>
        <strain evidence="2">Pt15</strain>
    </source>
</reference>
<feature type="region of interest" description="Disordered" evidence="1">
    <location>
        <begin position="49"/>
        <end position="101"/>
    </location>
</feature>
<evidence type="ECO:0000313" key="2">
    <source>
        <dbReference type="EMBL" id="WAQ84371.1"/>
    </source>
</evidence>
<dbReference type="GeneID" id="77809643"/>
<proteinExistence type="predicted"/>
<name>A0ABY7CJR5_9BASI</name>
<dbReference type="RefSeq" id="XP_053019926.1">
    <property type="nucleotide sequence ID" value="XM_053168748.1"/>
</dbReference>
<accession>A0ABY7CJR5</accession>
<keyword evidence="3" id="KW-1185">Reference proteome</keyword>
<feature type="compositionally biased region" description="Low complexity" evidence="1">
    <location>
        <begin position="70"/>
        <end position="86"/>
    </location>
</feature>
<evidence type="ECO:0000256" key="1">
    <source>
        <dbReference type="SAM" id="MobiDB-lite"/>
    </source>
</evidence>
<feature type="compositionally biased region" description="Polar residues" evidence="1">
    <location>
        <begin position="49"/>
        <end position="63"/>
    </location>
</feature>